<dbReference type="InterPro" id="IPR002110">
    <property type="entry name" value="Ankyrin_rpt"/>
</dbReference>
<dbReference type="Proteomes" id="UP000243579">
    <property type="component" value="Unassembled WGS sequence"/>
</dbReference>
<dbReference type="PANTHER" id="PTHR46586:SF3">
    <property type="entry name" value="ANKYRIN REPEAT-CONTAINING PROTEIN"/>
    <property type="match status" value="1"/>
</dbReference>
<comment type="similarity">
    <text evidence="1">Belongs to the STXBP/unc-18/SEC1 family.</text>
</comment>
<dbReference type="InterPro" id="IPR043154">
    <property type="entry name" value="Sec-1-like_dom1"/>
</dbReference>
<dbReference type="InterPro" id="IPR036045">
    <property type="entry name" value="Sec1-like_sf"/>
</dbReference>
<evidence type="ECO:0000313" key="2">
    <source>
        <dbReference type="EMBL" id="OQR81213.1"/>
    </source>
</evidence>
<dbReference type="Gene3D" id="3.40.50.2060">
    <property type="match status" value="1"/>
</dbReference>
<dbReference type="Pfam" id="PF12796">
    <property type="entry name" value="Ank_2"/>
    <property type="match status" value="1"/>
</dbReference>
<reference evidence="2 3" key="1">
    <citation type="journal article" date="2014" name="Genome Biol. Evol.">
        <title>The secreted proteins of Achlya hypogyna and Thraustotheca clavata identify the ancestral oomycete secretome and reveal gene acquisitions by horizontal gene transfer.</title>
        <authorList>
            <person name="Misner I."/>
            <person name="Blouin N."/>
            <person name="Leonard G."/>
            <person name="Richards T.A."/>
            <person name="Lane C.E."/>
        </authorList>
    </citation>
    <scope>NUCLEOTIDE SEQUENCE [LARGE SCALE GENOMIC DNA]</scope>
    <source>
        <strain evidence="2 3">ATCC 48635</strain>
    </source>
</reference>
<proteinExistence type="inferred from homology"/>
<dbReference type="InterPro" id="IPR001619">
    <property type="entry name" value="Sec1-like"/>
</dbReference>
<sequence length="834" mass="92030">MSASVLRQAELLAVVFGYQRGLYEEFVSVVAVWKRQQYDNQRAACILLLYEGTSWLARLLRCKPAVDTKALMDQAASNGHLVLVDFLHHHGRAGCSKHAMDSAARNGHLAVVEFLHRNRREGCMRTTMDHAAMNGHLHIVHFLHDNRLEGCTTNAIDFAARNGHLDVVKFLVRCRHEGCSSLAMTFAARDGHLEVVQFLLQVVGAAGIFEALSTASVHDQKPVVAYLQRAIEDIVCGSPFALARVRQASSEALDELLQSTGASSLELVVAPRLWSLFQHFSTLGSDRLKALHVTEIHALDSHDGGIHNAHSALVFLVQPCVPQIFLVARRIADVVAQLPPRTTPLQCYIFHTGQWSALCAEVLLQEKVADMVDLTLQPLALGFIPIDSDLLTMGTDTLLRECYLGCNKTGLVNMALALHTLQHTVGNIGHIFYKGELSKCVWKSLAQFNAQRGTPPPPSTKHRIDCMILLDRKLDYFAPLSTPLTYEGLLGELLGYRDGMVQVDANLLDDAIPPNQQLAPMSLSSDDVVFQACRNVHVQALSPFLHSQVAQLSAEHDTLQKAMAEDAVSISDISTLPGQVKEHLHRQALLNQHLQLSQQLQETTNSKTFRRRWFLERAIMEGEQRLGDIEQLVWKHAPLLVVLRLLGLHSLVNGGIPRHLYYHLKTQIMQFYGYEYLHTFENLERMGLLGVQGSTGPNLLKAFDAVGHYGSDVVNPADASYVSGGFTPLVVKLVEAALGPRQWEPIADLLNQLPGPSAHFATTEGDGPVKRFKKVLVVVVGSVSLLEVAALRFLGAQRKCTFLIASNAITSGGQFLDPILEVVYNGLADDHDIK</sequence>
<dbReference type="Gene3D" id="1.25.40.850">
    <property type="match status" value="1"/>
</dbReference>
<protein>
    <submittedName>
        <fullName evidence="2">Vacuolar protein sorting-associated protein 33A</fullName>
    </submittedName>
</protein>
<dbReference type="InterPro" id="IPR043155">
    <property type="entry name" value="VPS33_dom3b"/>
</dbReference>
<gene>
    <name evidence="2" type="ORF">ACHHYP_16653</name>
</gene>
<dbReference type="Gene3D" id="1.25.40.20">
    <property type="entry name" value="Ankyrin repeat-containing domain"/>
    <property type="match status" value="2"/>
</dbReference>
<dbReference type="EMBL" id="JNBR01002827">
    <property type="protein sequence ID" value="OQR81213.1"/>
    <property type="molecule type" value="Genomic_DNA"/>
</dbReference>
<dbReference type="GO" id="GO:0016192">
    <property type="term" value="P:vesicle-mediated transport"/>
    <property type="evidence" value="ECO:0007669"/>
    <property type="project" value="InterPro"/>
</dbReference>
<dbReference type="OrthoDB" id="10262287at2759"/>
<comment type="caution">
    <text evidence="2">The sequence shown here is derived from an EMBL/GenBank/DDBJ whole genome shotgun (WGS) entry which is preliminary data.</text>
</comment>
<organism evidence="2 3">
    <name type="scientific">Achlya hypogyna</name>
    <name type="common">Oomycete</name>
    <name type="synonym">Protoachlya hypogyna</name>
    <dbReference type="NCBI Taxonomy" id="1202772"/>
    <lineage>
        <taxon>Eukaryota</taxon>
        <taxon>Sar</taxon>
        <taxon>Stramenopiles</taxon>
        <taxon>Oomycota</taxon>
        <taxon>Saprolegniomycetes</taxon>
        <taxon>Saprolegniales</taxon>
        <taxon>Achlyaceae</taxon>
        <taxon>Achlya</taxon>
    </lineage>
</organism>
<dbReference type="PANTHER" id="PTHR46586">
    <property type="entry name" value="ANKYRIN REPEAT-CONTAINING PROTEIN"/>
    <property type="match status" value="1"/>
</dbReference>
<evidence type="ECO:0000256" key="1">
    <source>
        <dbReference type="ARBA" id="ARBA00009884"/>
    </source>
</evidence>
<evidence type="ECO:0000313" key="3">
    <source>
        <dbReference type="Proteomes" id="UP000243579"/>
    </source>
</evidence>
<dbReference type="AlphaFoldDB" id="A0A1V9Y672"/>
<dbReference type="Gene3D" id="3.40.50.1910">
    <property type="match status" value="2"/>
</dbReference>
<keyword evidence="3" id="KW-1185">Reference proteome</keyword>
<dbReference type="SUPFAM" id="SSF56815">
    <property type="entry name" value="Sec1/munc18-like (SM) proteins"/>
    <property type="match status" value="1"/>
</dbReference>
<dbReference type="SUPFAM" id="SSF48403">
    <property type="entry name" value="Ankyrin repeat"/>
    <property type="match status" value="1"/>
</dbReference>
<accession>A0A1V9Y672</accession>
<dbReference type="Pfam" id="PF00995">
    <property type="entry name" value="Sec1"/>
    <property type="match status" value="1"/>
</dbReference>
<name>A0A1V9Y672_ACHHY</name>
<dbReference type="InterPro" id="IPR052050">
    <property type="entry name" value="SecEffector_AnkRepeat"/>
</dbReference>
<dbReference type="InterPro" id="IPR027482">
    <property type="entry name" value="Sec1-like_dom2"/>
</dbReference>
<dbReference type="InterPro" id="IPR036770">
    <property type="entry name" value="Ankyrin_rpt-contain_sf"/>
</dbReference>
<dbReference type="STRING" id="1202772.A0A1V9Y672"/>